<proteinExistence type="predicted"/>
<gene>
    <name evidence="1" type="ORF">FDZ14_32070</name>
</gene>
<keyword evidence="1" id="KW-0614">Plasmid</keyword>
<geneLocation type="plasmid" evidence="2">
    <name>pfdu301a</name>
</geneLocation>
<dbReference type="AlphaFoldDB" id="A0A6M6E6H3"/>
<organism evidence="1 2">
    <name type="scientific">Priestia megaterium</name>
    <name type="common">Bacillus megaterium</name>
    <dbReference type="NCBI Taxonomy" id="1404"/>
    <lineage>
        <taxon>Bacteria</taxon>
        <taxon>Bacillati</taxon>
        <taxon>Bacillota</taxon>
        <taxon>Bacilli</taxon>
        <taxon>Bacillales</taxon>
        <taxon>Bacillaceae</taxon>
        <taxon>Priestia</taxon>
    </lineage>
</organism>
<reference evidence="1 2" key="1">
    <citation type="submission" date="2019-10" db="EMBL/GenBank/DDBJ databases">
        <title>Complete genome sequences for adaption low water activity.</title>
        <authorList>
            <person name="Zhao L."/>
            <person name="Zhong J."/>
        </authorList>
    </citation>
    <scope>NUCLEOTIDE SEQUENCE [LARGE SCALE GENOMIC DNA]</scope>
    <source>
        <strain evidence="1 2">FDU301</strain>
        <plasmid evidence="2">pfdu301a</plasmid>
    </source>
</reference>
<accession>A0A6M6E6H3</accession>
<dbReference type="RefSeq" id="WP_171778726.1">
    <property type="nucleotide sequence ID" value="NZ_CP045273.1"/>
</dbReference>
<evidence type="ECO:0000313" key="2">
    <source>
        <dbReference type="Proteomes" id="UP000501076"/>
    </source>
</evidence>
<evidence type="ECO:0000313" key="1">
    <source>
        <dbReference type="EMBL" id="QJX80729.1"/>
    </source>
</evidence>
<dbReference type="Proteomes" id="UP000501076">
    <property type="component" value="Plasmid pFDU301A"/>
</dbReference>
<dbReference type="EMBL" id="CP045273">
    <property type="protein sequence ID" value="QJX80729.1"/>
    <property type="molecule type" value="Genomic_DNA"/>
</dbReference>
<protein>
    <submittedName>
        <fullName evidence="1">Uncharacterized protein</fullName>
    </submittedName>
</protein>
<name>A0A6M6E6H3_PRIMG</name>
<sequence length="225" mass="26751">MVRSNSIRNLSEAKRWIDESINLIEENTIDSLLRYFQTGKTKKGIHLPSLLITEEHIIEHMLAEKLRPIIEELGFTLNEDELNEGNLVLDYTKGQFVLSFATINPYERMLKFNFDFSEMEREREVKLANLKRKVTETQQRYVDSKNFLSNNNGLKRIKYGKVFERIEETIGNISKEITVVEHEMMEIYNQKELLEDIKQTLPDIEYHFRKYGFLIEFVKGEDYEI</sequence>